<dbReference type="Gene3D" id="1.20.120.450">
    <property type="entry name" value="dinb family like domain"/>
    <property type="match status" value="1"/>
</dbReference>
<dbReference type="InterPro" id="IPR034660">
    <property type="entry name" value="DinB/YfiT-like"/>
</dbReference>
<comment type="caution">
    <text evidence="1">The sequence shown here is derived from an EMBL/GenBank/DDBJ whole genome shotgun (WGS) entry which is preliminary data.</text>
</comment>
<sequence>MVIDFSGPTDVQSTNERMEFDVSFSVYDITVPVMVHGLNVMDDYLDHAQALERTRGIEPGKILGERLAPDMLTFGEQFSVGCNKVDAHMAKLMQRDAPATHNAPMVYPALKARLLETRGFLQNVQPDEIARAQSHTYELTPPIVRGWFGGDDYIRHLVLPDFFFHISIAHAILRRLGAKIGKRDYLGNLSQQSGGDYS</sequence>
<dbReference type="SUPFAM" id="SSF109854">
    <property type="entry name" value="DinB/YfiT-like putative metalloenzymes"/>
    <property type="match status" value="1"/>
</dbReference>
<name>A0A109K4P4_9BRAD</name>
<evidence type="ECO:0000313" key="1">
    <source>
        <dbReference type="EMBL" id="KWV60374.1"/>
    </source>
</evidence>
<keyword evidence="2" id="KW-1185">Reference proteome</keyword>
<evidence type="ECO:0008006" key="3">
    <source>
        <dbReference type="Google" id="ProtNLM"/>
    </source>
</evidence>
<dbReference type="PANTHER" id="PTHR36922:SF1">
    <property type="entry name" value="DUF1993 DOMAIN-CONTAINING PROTEIN"/>
    <property type="match status" value="1"/>
</dbReference>
<dbReference type="Proteomes" id="UP000057737">
    <property type="component" value="Unassembled WGS sequence"/>
</dbReference>
<reference evidence="1 2" key="1">
    <citation type="submission" date="2015-11" db="EMBL/GenBank/DDBJ databases">
        <title>Draft Genome Sequence of the Strain BR 10303 (Bradyrhizobium sp.) isolated from nodules of Centrolobium paraense.</title>
        <authorList>
            <person name="Zelli J.E."/>
            <person name="Simoes-Araujo J.L."/>
            <person name="Barauna A.C."/>
            <person name="Silva K."/>
        </authorList>
    </citation>
    <scope>NUCLEOTIDE SEQUENCE [LARGE SCALE GENOMIC DNA]</scope>
    <source>
        <strain evidence="1 2">BR 10303</strain>
    </source>
</reference>
<dbReference type="PANTHER" id="PTHR36922">
    <property type="entry name" value="BLL2446 PROTEIN"/>
    <property type="match status" value="1"/>
</dbReference>
<gene>
    <name evidence="1" type="ORF">AS156_28660</name>
</gene>
<organism evidence="1 2">
    <name type="scientific">Bradyrhizobium macuxiense</name>
    <dbReference type="NCBI Taxonomy" id="1755647"/>
    <lineage>
        <taxon>Bacteria</taxon>
        <taxon>Pseudomonadati</taxon>
        <taxon>Pseudomonadota</taxon>
        <taxon>Alphaproteobacteria</taxon>
        <taxon>Hyphomicrobiales</taxon>
        <taxon>Nitrobacteraceae</taxon>
        <taxon>Bradyrhizobium</taxon>
    </lineage>
</organism>
<dbReference type="Pfam" id="PF09351">
    <property type="entry name" value="DUF1993"/>
    <property type="match status" value="1"/>
</dbReference>
<dbReference type="AlphaFoldDB" id="A0A109K4P4"/>
<evidence type="ECO:0000313" key="2">
    <source>
        <dbReference type="Proteomes" id="UP000057737"/>
    </source>
</evidence>
<proteinExistence type="predicted"/>
<protein>
    <recommendedName>
        <fullName evidence="3">DUF1993 domain-containing protein</fullName>
    </recommendedName>
</protein>
<dbReference type="InterPro" id="IPR018531">
    <property type="entry name" value="DUF1993"/>
</dbReference>
<accession>A0A109K4P4</accession>
<dbReference type="EMBL" id="LNCU01000019">
    <property type="protein sequence ID" value="KWV60374.1"/>
    <property type="molecule type" value="Genomic_DNA"/>
</dbReference>